<dbReference type="EMBL" id="JANHOG010001847">
    <property type="protein sequence ID" value="KAJ3530823.1"/>
    <property type="molecule type" value="Genomic_DNA"/>
</dbReference>
<organism evidence="1 2">
    <name type="scientific">Phlebia brevispora</name>
    <dbReference type="NCBI Taxonomy" id="194682"/>
    <lineage>
        <taxon>Eukaryota</taxon>
        <taxon>Fungi</taxon>
        <taxon>Dikarya</taxon>
        <taxon>Basidiomycota</taxon>
        <taxon>Agaricomycotina</taxon>
        <taxon>Agaricomycetes</taxon>
        <taxon>Polyporales</taxon>
        <taxon>Meruliaceae</taxon>
        <taxon>Phlebia</taxon>
    </lineage>
</organism>
<reference evidence="1" key="1">
    <citation type="submission" date="2022-07" db="EMBL/GenBank/DDBJ databases">
        <title>Genome Sequence of Phlebia brevispora.</title>
        <authorList>
            <person name="Buettner E."/>
        </authorList>
    </citation>
    <scope>NUCLEOTIDE SEQUENCE</scope>
    <source>
        <strain evidence="1">MPL23</strain>
    </source>
</reference>
<dbReference type="Proteomes" id="UP001148662">
    <property type="component" value="Unassembled WGS sequence"/>
</dbReference>
<evidence type="ECO:0000313" key="2">
    <source>
        <dbReference type="Proteomes" id="UP001148662"/>
    </source>
</evidence>
<protein>
    <submittedName>
        <fullName evidence="1">Uncharacterized protein</fullName>
    </submittedName>
</protein>
<proteinExistence type="predicted"/>
<sequence>MRLYYDMHTGKWWWAVQKAVEEKTPGATIMPIIISSDKTQVTLFRNKTAYPVYLTIGNLPKDIRGRPSQRGQILIAYLPTSKLDHITNKAARRRTLANLFHACMKRVLAPLETLGKTGLPMTSEDGVTRRVHPIFAAYIGDYLEQLLVTAVKNGLCSVCLVPHDQLGEMDVTYPRRNIHDICAILPMADGPGPPSEYASACREQGMRPIYHPFWMDLPYSNVYLAITPDILHQVLQGFVKHMVAWIKTACNTAEIDARCRRLPPNHNVRLFLKGITPLSRLTGREHADICRILLGIVIDLPLPNTVPSDHLVRAVRAMLDFVYLAQYSIHLHDTLQALEDALRRFHENKHVFVEMGVRQHFNIPKLHYCSKHWRQQVEYFGTADNFNTEFTERLHIDFAKEAYRATNKKDEYSQMTLWLERKEKVLRHDRYISWVLDGRPPLESINPIHQHHSSHIKMARHPSTKAAVSFEKLSTLYGATQFRDCLARFVAQHNHPELRPAAINRLTEIQPIEFNKVPVFHKARFWEKDFSLYRHASDEYDVLHARPARYNAPGRFDTALINNGTGGAVGVEGYRVGRVRVIFSIPKRERPTLFSPDKVKSLPEHLAYIEWFTPFRQPEPDHVPLANLRRSIHLLPRYGAQAPRAWTSATVLDNCHSFFANSFGDRHMYGILF</sequence>
<evidence type="ECO:0000313" key="1">
    <source>
        <dbReference type="EMBL" id="KAJ3530823.1"/>
    </source>
</evidence>
<keyword evidence="2" id="KW-1185">Reference proteome</keyword>
<accession>A0ACC1S2W1</accession>
<gene>
    <name evidence="1" type="ORF">NM688_g7657</name>
</gene>
<name>A0ACC1S2W1_9APHY</name>
<comment type="caution">
    <text evidence="1">The sequence shown here is derived from an EMBL/GenBank/DDBJ whole genome shotgun (WGS) entry which is preliminary data.</text>
</comment>